<sequence>MARILVTGGAGFLGSHLCDRLLERGDEVVCVDDFSTGRMANLAHLEGHPGFRLIRHDIAEPIALECDAVLNFGCPASPKAYQSDPVRTTTTCVNGTLNMLRLADACGARLIQASTSEVYGNPGVHPQPEGYHGAVSCTGPRACYDEGKRCAESLVFDFRRHHGLDAKVVRIFNTYGPRMHPHDGRVVSNFVRQALEGNALTVYGDGSQTRSFCYVDDLVDGVMAVLDAPAGFAGPVNLGNPAEISILEVARRVIALAGGGAGIRHAPLPIDDPVRRRPDIALAREALGFAPRVDLEEGLRRTMGAFAGAPPEAAPTGMHRWGRQGPDLVPQPPH</sequence>
<accession>A0A2T0X932</accession>
<evidence type="ECO:0000256" key="11">
    <source>
        <dbReference type="ARBA" id="ARBA00023239"/>
    </source>
</evidence>
<keyword evidence="16" id="KW-1185">Reference proteome</keyword>
<evidence type="ECO:0000256" key="6">
    <source>
        <dbReference type="ARBA" id="ARBA00022989"/>
    </source>
</evidence>
<dbReference type="PANTHER" id="PTHR43078:SF6">
    <property type="entry name" value="UDP-GLUCURONIC ACID DECARBOXYLASE 1"/>
    <property type="match status" value="1"/>
</dbReference>
<evidence type="ECO:0000313" key="15">
    <source>
        <dbReference type="EMBL" id="PRY95461.1"/>
    </source>
</evidence>
<keyword evidence="10" id="KW-0325">Glycoprotein</keyword>
<keyword evidence="9" id="KW-0472">Membrane</keyword>
<dbReference type="FunFam" id="3.40.50.720:FF:000065">
    <property type="entry name" value="UDP-glucuronic acid decarboxylase 1"/>
    <property type="match status" value="1"/>
</dbReference>
<dbReference type="GO" id="GO:0070403">
    <property type="term" value="F:NAD+ binding"/>
    <property type="evidence" value="ECO:0007669"/>
    <property type="project" value="InterPro"/>
</dbReference>
<keyword evidence="5" id="KW-0735">Signal-anchor</keyword>
<evidence type="ECO:0000256" key="10">
    <source>
        <dbReference type="ARBA" id="ARBA00023180"/>
    </source>
</evidence>
<dbReference type="InterPro" id="IPR001509">
    <property type="entry name" value="Epimerase_deHydtase"/>
</dbReference>
<dbReference type="InterPro" id="IPR036291">
    <property type="entry name" value="NAD(P)-bd_dom_sf"/>
</dbReference>
<evidence type="ECO:0000256" key="9">
    <source>
        <dbReference type="ARBA" id="ARBA00023136"/>
    </source>
</evidence>
<reference evidence="15 16" key="1">
    <citation type="submission" date="2018-03" db="EMBL/GenBank/DDBJ databases">
        <title>Genomic Encyclopedia of Archaeal and Bacterial Type Strains, Phase II (KMG-II): from individual species to whole genera.</title>
        <authorList>
            <person name="Goeker M."/>
        </authorList>
    </citation>
    <scope>NUCLEOTIDE SEQUENCE [LARGE SCALE GENOMIC DNA]</scope>
    <source>
        <strain evidence="15 16">DSM 29318</strain>
    </source>
</reference>
<dbReference type="PANTHER" id="PTHR43078">
    <property type="entry name" value="UDP-GLUCURONIC ACID DECARBOXYLASE-RELATED"/>
    <property type="match status" value="1"/>
</dbReference>
<keyword evidence="8" id="KW-0333">Golgi apparatus</keyword>
<dbReference type="OrthoDB" id="9801785at2"/>
<dbReference type="GO" id="GO:0042732">
    <property type="term" value="P:D-xylose metabolic process"/>
    <property type="evidence" value="ECO:0007669"/>
    <property type="project" value="InterPro"/>
</dbReference>
<evidence type="ECO:0000256" key="5">
    <source>
        <dbReference type="ARBA" id="ARBA00022968"/>
    </source>
</evidence>
<comment type="subcellular location">
    <subcellularLocation>
        <location evidence="2">Golgi apparatus membrane</location>
        <topology evidence="2">Single-pass type II membrane protein</topology>
    </subcellularLocation>
    <subcellularLocation>
        <location evidence="12">Golgi apparatus</location>
        <location evidence="12">Golgi stack membrane</location>
    </subcellularLocation>
</comment>
<evidence type="ECO:0000313" key="16">
    <source>
        <dbReference type="Proteomes" id="UP000238801"/>
    </source>
</evidence>
<dbReference type="UniPathway" id="UPA00796">
    <property type="reaction ID" value="UER00771"/>
</dbReference>
<keyword evidence="7" id="KW-0520">NAD</keyword>
<dbReference type="SUPFAM" id="SSF51735">
    <property type="entry name" value="NAD(P)-binding Rossmann-fold domains"/>
    <property type="match status" value="1"/>
</dbReference>
<dbReference type="Pfam" id="PF01370">
    <property type="entry name" value="Epimerase"/>
    <property type="match status" value="1"/>
</dbReference>
<protein>
    <submittedName>
        <fullName evidence="15">UDP-glucuronate decarboxylase</fullName>
    </submittedName>
</protein>
<dbReference type="RefSeq" id="WP_106159834.1">
    <property type="nucleotide sequence ID" value="NZ_PVTT01000001.1"/>
</dbReference>
<evidence type="ECO:0000256" key="4">
    <source>
        <dbReference type="ARBA" id="ARBA00022793"/>
    </source>
</evidence>
<evidence type="ECO:0000256" key="8">
    <source>
        <dbReference type="ARBA" id="ARBA00023034"/>
    </source>
</evidence>
<dbReference type="GO" id="GO:0048040">
    <property type="term" value="F:UDP-glucuronate decarboxylase activity"/>
    <property type="evidence" value="ECO:0007669"/>
    <property type="project" value="TreeGrafter"/>
</dbReference>
<evidence type="ECO:0000256" key="2">
    <source>
        <dbReference type="ARBA" id="ARBA00004323"/>
    </source>
</evidence>
<evidence type="ECO:0000259" key="14">
    <source>
        <dbReference type="Pfam" id="PF01370"/>
    </source>
</evidence>
<comment type="cofactor">
    <cofactor evidence="1">
        <name>NAD(+)</name>
        <dbReference type="ChEBI" id="CHEBI:57540"/>
    </cofactor>
</comment>
<proteinExistence type="predicted"/>
<gene>
    <name evidence="15" type="ORF">BCF33_1081</name>
</gene>
<dbReference type="GO" id="GO:0005737">
    <property type="term" value="C:cytoplasm"/>
    <property type="evidence" value="ECO:0007669"/>
    <property type="project" value="TreeGrafter"/>
</dbReference>
<dbReference type="EMBL" id="PVTT01000001">
    <property type="protein sequence ID" value="PRY95461.1"/>
    <property type="molecule type" value="Genomic_DNA"/>
</dbReference>
<evidence type="ECO:0000256" key="7">
    <source>
        <dbReference type="ARBA" id="ARBA00023027"/>
    </source>
</evidence>
<comment type="caution">
    <text evidence="15">The sequence shown here is derived from an EMBL/GenBank/DDBJ whole genome shotgun (WGS) entry which is preliminary data.</text>
</comment>
<dbReference type="Proteomes" id="UP000238801">
    <property type="component" value="Unassembled WGS sequence"/>
</dbReference>
<keyword evidence="4" id="KW-0210">Decarboxylase</keyword>
<dbReference type="AlphaFoldDB" id="A0A2T0X932"/>
<evidence type="ECO:0000256" key="1">
    <source>
        <dbReference type="ARBA" id="ARBA00001911"/>
    </source>
</evidence>
<feature type="region of interest" description="Disordered" evidence="13">
    <location>
        <begin position="310"/>
        <end position="334"/>
    </location>
</feature>
<dbReference type="CDD" id="cd05230">
    <property type="entry name" value="UGD_SDR_e"/>
    <property type="match status" value="1"/>
</dbReference>
<dbReference type="GO" id="GO:0033320">
    <property type="term" value="P:UDP-D-xylose biosynthetic process"/>
    <property type="evidence" value="ECO:0007669"/>
    <property type="project" value="UniProtKB-UniPathway"/>
</dbReference>
<organism evidence="15 16">
    <name type="scientific">Hasllibacter halocynthiae</name>
    <dbReference type="NCBI Taxonomy" id="595589"/>
    <lineage>
        <taxon>Bacteria</taxon>
        <taxon>Pseudomonadati</taxon>
        <taxon>Pseudomonadota</taxon>
        <taxon>Alphaproteobacteria</taxon>
        <taxon>Rhodobacterales</taxon>
        <taxon>Roseobacteraceae</taxon>
        <taxon>Hasllibacter</taxon>
    </lineage>
</organism>
<feature type="domain" description="NAD-dependent epimerase/dehydratase" evidence="14">
    <location>
        <begin position="4"/>
        <end position="232"/>
    </location>
</feature>
<dbReference type="InterPro" id="IPR044516">
    <property type="entry name" value="UXS-like"/>
</dbReference>
<evidence type="ECO:0000256" key="13">
    <source>
        <dbReference type="SAM" id="MobiDB-lite"/>
    </source>
</evidence>
<name>A0A2T0X932_9RHOB</name>
<dbReference type="Gene3D" id="3.40.50.720">
    <property type="entry name" value="NAD(P)-binding Rossmann-like Domain"/>
    <property type="match status" value="1"/>
</dbReference>
<keyword evidence="6" id="KW-1133">Transmembrane helix</keyword>
<evidence type="ECO:0000256" key="3">
    <source>
        <dbReference type="ARBA" id="ARBA00022692"/>
    </source>
</evidence>
<evidence type="ECO:0000256" key="12">
    <source>
        <dbReference type="ARBA" id="ARBA00037859"/>
    </source>
</evidence>
<keyword evidence="3" id="KW-0812">Transmembrane</keyword>
<dbReference type="PRINTS" id="PR01713">
    <property type="entry name" value="NUCEPIMERASE"/>
</dbReference>
<keyword evidence="11" id="KW-0456">Lyase</keyword>